<dbReference type="GO" id="GO:0005840">
    <property type="term" value="C:ribosome"/>
    <property type="evidence" value="ECO:0007669"/>
    <property type="project" value="UniProtKB-KW"/>
</dbReference>
<reference evidence="2 3" key="1">
    <citation type="journal article" date="2016" name="Nat. Commun.">
        <title>Thousands of microbial genomes shed light on interconnected biogeochemical processes in an aquifer system.</title>
        <authorList>
            <person name="Anantharaman K."/>
            <person name="Brown C.T."/>
            <person name="Hug L.A."/>
            <person name="Sharon I."/>
            <person name="Castelle C.J."/>
            <person name="Probst A.J."/>
            <person name="Thomas B.C."/>
            <person name="Singh A."/>
            <person name="Wilkins M.J."/>
            <person name="Karaoz U."/>
            <person name="Brodie E.L."/>
            <person name="Williams K.H."/>
            <person name="Hubbard S.S."/>
            <person name="Banfield J.F."/>
        </authorList>
    </citation>
    <scope>NUCLEOTIDE SEQUENCE [LARGE SCALE GENOMIC DNA]</scope>
</reference>
<dbReference type="InterPro" id="IPR003029">
    <property type="entry name" value="S1_domain"/>
</dbReference>
<dbReference type="GO" id="GO:0003676">
    <property type="term" value="F:nucleic acid binding"/>
    <property type="evidence" value="ECO:0007669"/>
    <property type="project" value="InterPro"/>
</dbReference>
<dbReference type="SUPFAM" id="SSF50249">
    <property type="entry name" value="Nucleic acid-binding proteins"/>
    <property type="match status" value="4"/>
</dbReference>
<feature type="domain" description="S1 motif" evidence="1">
    <location>
        <begin position="198"/>
        <end position="266"/>
    </location>
</feature>
<feature type="domain" description="S1 motif" evidence="1">
    <location>
        <begin position="103"/>
        <end position="181"/>
    </location>
</feature>
<dbReference type="PANTHER" id="PTHR47559">
    <property type="entry name" value="OS03G0844900 PROTEIN"/>
    <property type="match status" value="1"/>
</dbReference>
<dbReference type="Pfam" id="PF00575">
    <property type="entry name" value="S1"/>
    <property type="match status" value="4"/>
</dbReference>
<feature type="domain" description="S1 motif" evidence="1">
    <location>
        <begin position="283"/>
        <end position="350"/>
    </location>
</feature>
<dbReference type="Gene3D" id="2.40.50.140">
    <property type="entry name" value="Nucleic acid-binding proteins"/>
    <property type="match status" value="4"/>
</dbReference>
<comment type="caution">
    <text evidence="2">The sequence shown here is derived from an EMBL/GenBank/DDBJ whole genome shotgun (WGS) entry which is preliminary data.</text>
</comment>
<dbReference type="PROSITE" id="PS50126">
    <property type="entry name" value="S1"/>
    <property type="match status" value="4"/>
</dbReference>
<feature type="domain" description="S1 motif" evidence="1">
    <location>
        <begin position="18"/>
        <end position="85"/>
    </location>
</feature>
<name>A0A1G2HES8_9BACT</name>
<protein>
    <submittedName>
        <fullName evidence="2">30S ribosomal protein S1</fullName>
    </submittedName>
</protein>
<accession>A0A1G2HES8</accession>
<dbReference type="PANTHER" id="PTHR47559:SF1">
    <property type="entry name" value="OS03G0844900 PROTEIN"/>
    <property type="match status" value="1"/>
</dbReference>
<dbReference type="EMBL" id="MHOI01000034">
    <property type="protein sequence ID" value="OGZ60889.1"/>
    <property type="molecule type" value="Genomic_DNA"/>
</dbReference>
<dbReference type="PRINTS" id="PR00681">
    <property type="entry name" value="RIBOSOMALS1"/>
</dbReference>
<keyword evidence="2" id="KW-0689">Ribosomal protein</keyword>
<sequence>MKEVLYADRSLFQLPHVGDIVEGKVIGKESGVLYLDLGPTGTGVIYGVEYYAVQDIIKNLKPGDAVAAKLIEFENKDGYRELSLKEAGEEKKWREIKEKKQIQELIDVKITDANRGGLIAKYGDIEGFIPVSQLSLQNYPRVEGGDKERILDELKKFIGSTMRVSILDLNSSENKLIFSERAAEGDMIKKALGKYKVGDTVEGEITGIVDFGAFIKFDELLEGLIHISELDWNLVKNPGEVVKIGDKIKAKIMDIAADGRVSLSLKALKKDPWEKIAKKYKVGDVVEGEVTKMSAYGALIKVANGIQGLVHISEFENEEALKAQLQEGKKYKFEIISLEPTEHKMTLKLTVTNK</sequence>
<dbReference type="InterPro" id="IPR012340">
    <property type="entry name" value="NA-bd_OB-fold"/>
</dbReference>
<organism evidence="2 3">
    <name type="scientific">Candidatus Spechtbacteria bacterium RIFCSPLOWO2_01_FULL_46_10</name>
    <dbReference type="NCBI Taxonomy" id="1802163"/>
    <lineage>
        <taxon>Bacteria</taxon>
        <taxon>Candidatus Spechtiibacteriota</taxon>
    </lineage>
</organism>
<dbReference type="STRING" id="1802163.A2932_00800"/>
<proteinExistence type="predicted"/>
<keyword evidence="2" id="KW-0687">Ribonucleoprotein</keyword>
<dbReference type="AlphaFoldDB" id="A0A1G2HES8"/>
<dbReference type="SMART" id="SM00316">
    <property type="entry name" value="S1"/>
    <property type="match status" value="4"/>
</dbReference>
<evidence type="ECO:0000313" key="3">
    <source>
        <dbReference type="Proteomes" id="UP000179153"/>
    </source>
</evidence>
<evidence type="ECO:0000259" key="1">
    <source>
        <dbReference type="PROSITE" id="PS50126"/>
    </source>
</evidence>
<dbReference type="InterPro" id="IPR052757">
    <property type="entry name" value="Ribosomal_protein_S1"/>
</dbReference>
<evidence type="ECO:0000313" key="2">
    <source>
        <dbReference type="EMBL" id="OGZ60889.1"/>
    </source>
</evidence>
<dbReference type="Proteomes" id="UP000179153">
    <property type="component" value="Unassembled WGS sequence"/>
</dbReference>
<dbReference type="CDD" id="cd04465">
    <property type="entry name" value="S1_RPS1_repeat_ec2_hs2"/>
    <property type="match status" value="1"/>
</dbReference>
<gene>
    <name evidence="2" type="ORF">A2932_00800</name>
</gene>
<dbReference type="InterPro" id="IPR035104">
    <property type="entry name" value="Ribosomal_protein_S1-like"/>
</dbReference>